<dbReference type="Proteomes" id="UP001375743">
    <property type="component" value="Unassembled WGS sequence"/>
</dbReference>
<protein>
    <recommendedName>
        <fullName evidence="1">DUF7680 domain-containing protein</fullName>
    </recommendedName>
</protein>
<sequence length="161" mass="18245">MSARIIRMRGIEPPLSAPAYEVRTRRHGPGDTEIEVWQLPSPASPHLTAPTRIAGLRGRNLDLVEHRVLRRLSQAGIRFSGREADRKEGHRIDEDVALMLGLLFRVLAPMRSRENMRAVAEGIEAMGREEAAYWLGMAMHRKNPRRVLTALRYLLTGPKHS</sequence>
<dbReference type="EMBL" id="JBBLZC010000003">
    <property type="protein sequence ID" value="MEK0082319.1"/>
    <property type="molecule type" value="Genomic_DNA"/>
</dbReference>
<accession>A0ABU8XPM8</accession>
<gene>
    <name evidence="2" type="ORF">U1T56_04100</name>
</gene>
<name>A0ABU8XPM8_9PROT</name>
<organism evidence="2 3">
    <name type="scientific">Benzoatithermus flavus</name>
    <dbReference type="NCBI Taxonomy" id="3108223"/>
    <lineage>
        <taxon>Bacteria</taxon>
        <taxon>Pseudomonadati</taxon>
        <taxon>Pseudomonadota</taxon>
        <taxon>Alphaproteobacteria</taxon>
        <taxon>Geminicoccales</taxon>
        <taxon>Geminicoccaceae</taxon>
        <taxon>Benzoatithermus</taxon>
    </lineage>
</organism>
<keyword evidence="3" id="KW-1185">Reference proteome</keyword>
<evidence type="ECO:0000313" key="2">
    <source>
        <dbReference type="EMBL" id="MEK0082319.1"/>
    </source>
</evidence>
<reference evidence="2 3" key="1">
    <citation type="submission" date="2024-01" db="EMBL/GenBank/DDBJ databases">
        <title>Multi-omics insights into the function and evolution of sodium benzoate biodegradation pathways in Benzoatithermus flavus gen. nov., sp. nov. from hot spring.</title>
        <authorList>
            <person name="Hu C.-J."/>
            <person name="Li W.-J."/>
        </authorList>
    </citation>
    <scope>NUCLEOTIDE SEQUENCE [LARGE SCALE GENOMIC DNA]</scope>
    <source>
        <strain evidence="2 3">SYSU G07066</strain>
    </source>
</reference>
<feature type="domain" description="DUF7680" evidence="1">
    <location>
        <begin position="20"/>
        <end position="157"/>
    </location>
</feature>
<comment type="caution">
    <text evidence="2">The sequence shown here is derived from an EMBL/GenBank/DDBJ whole genome shotgun (WGS) entry which is preliminary data.</text>
</comment>
<dbReference type="Pfam" id="PF24728">
    <property type="entry name" value="DUF7680"/>
    <property type="match status" value="1"/>
</dbReference>
<evidence type="ECO:0000259" key="1">
    <source>
        <dbReference type="Pfam" id="PF24728"/>
    </source>
</evidence>
<proteinExistence type="predicted"/>
<evidence type="ECO:0000313" key="3">
    <source>
        <dbReference type="Proteomes" id="UP001375743"/>
    </source>
</evidence>
<dbReference type="RefSeq" id="WP_418158175.1">
    <property type="nucleotide sequence ID" value="NZ_JBBLZC010000003.1"/>
</dbReference>
<dbReference type="InterPro" id="IPR056097">
    <property type="entry name" value="DUF7680"/>
</dbReference>